<organism evidence="2 3">
    <name type="scientific">Neisseria bacilliformis ATCC BAA-1200</name>
    <dbReference type="NCBI Taxonomy" id="888742"/>
    <lineage>
        <taxon>Bacteria</taxon>
        <taxon>Pseudomonadati</taxon>
        <taxon>Pseudomonadota</taxon>
        <taxon>Betaproteobacteria</taxon>
        <taxon>Neisseriales</taxon>
        <taxon>Neisseriaceae</taxon>
        <taxon>Neisseria</taxon>
    </lineage>
</organism>
<dbReference type="InterPro" id="IPR051454">
    <property type="entry name" value="RNA/ubiquinone_mod_enzymes"/>
</dbReference>
<dbReference type="STRING" id="267212.GCA_001063965_00373"/>
<dbReference type="Proteomes" id="UP000004105">
    <property type="component" value="Unassembled WGS sequence"/>
</dbReference>
<name>F2BEQ9_9NEIS</name>
<dbReference type="GO" id="GO:0046872">
    <property type="term" value="F:metal ion binding"/>
    <property type="evidence" value="ECO:0007669"/>
    <property type="project" value="UniProtKB-KW"/>
</dbReference>
<dbReference type="PANTHER" id="PTHR30217:SF11">
    <property type="entry name" value="UBIQUINONE BIOSYNTHESIS PROTEIN UBIV"/>
    <property type="match status" value="1"/>
</dbReference>
<keyword evidence="1" id="KW-0411">Iron-sulfur</keyword>
<feature type="binding site" evidence="1">
    <location>
        <position position="196"/>
    </location>
    <ligand>
        <name>[4Fe-4S] cluster</name>
        <dbReference type="ChEBI" id="CHEBI:49883"/>
    </ligand>
</feature>
<dbReference type="Pfam" id="PF01136">
    <property type="entry name" value="Peptidase_U32"/>
    <property type="match status" value="1"/>
</dbReference>
<evidence type="ECO:0000256" key="1">
    <source>
        <dbReference type="HAMAP-Rule" id="MF_02233"/>
    </source>
</evidence>
<dbReference type="EMBL" id="AFAY01000046">
    <property type="protein sequence ID" value="EGF09964.1"/>
    <property type="molecule type" value="Genomic_DNA"/>
</dbReference>
<dbReference type="InterPro" id="IPR043693">
    <property type="entry name" value="UbiV"/>
</dbReference>
<reference evidence="2 3" key="1">
    <citation type="submission" date="2011-02" db="EMBL/GenBank/DDBJ databases">
        <authorList>
            <person name="Muzny D."/>
            <person name="Qin X."/>
            <person name="Deng J."/>
            <person name="Jiang H."/>
            <person name="Liu Y."/>
            <person name="Qu J."/>
            <person name="Song X.-Z."/>
            <person name="Zhang L."/>
            <person name="Thornton R."/>
            <person name="Coyle M."/>
            <person name="Francisco L."/>
            <person name="Jackson L."/>
            <person name="Javaid M."/>
            <person name="Korchina V."/>
            <person name="Kovar C."/>
            <person name="Mata R."/>
            <person name="Mathew T."/>
            <person name="Ngo R."/>
            <person name="Nguyen L."/>
            <person name="Nguyen N."/>
            <person name="Okwuonu G."/>
            <person name="Ongeri F."/>
            <person name="Pham C."/>
            <person name="Simmons D."/>
            <person name="Wilczek-Boney K."/>
            <person name="Hale W."/>
            <person name="Jakkamsetti A."/>
            <person name="Pham P."/>
            <person name="Ruth R."/>
            <person name="San Lucas F."/>
            <person name="Warren J."/>
            <person name="Zhang J."/>
            <person name="Zhao Z."/>
            <person name="Zhou C."/>
            <person name="Zhu D."/>
            <person name="Lee S."/>
            <person name="Bess C."/>
            <person name="Blankenburg K."/>
            <person name="Forbes L."/>
            <person name="Fu Q."/>
            <person name="Gubbala S."/>
            <person name="Hirani K."/>
            <person name="Jayaseelan J.C."/>
            <person name="Lara F."/>
            <person name="Munidasa M."/>
            <person name="Palculict T."/>
            <person name="Patil S."/>
            <person name="Pu L.-L."/>
            <person name="Saada N."/>
            <person name="Tang L."/>
            <person name="Weissenberger G."/>
            <person name="Zhu Y."/>
            <person name="Hemphill L."/>
            <person name="Shang Y."/>
            <person name="Youmans B."/>
            <person name="Ayvaz T."/>
            <person name="Ross M."/>
            <person name="Santibanez J."/>
            <person name="Aqrawi P."/>
            <person name="Gross S."/>
            <person name="Joshi V."/>
            <person name="Fowler G."/>
            <person name="Nazareth L."/>
            <person name="Reid J."/>
            <person name="Worley K."/>
            <person name="Petrosino J."/>
            <person name="Highlander S."/>
            <person name="Gibbs R."/>
        </authorList>
    </citation>
    <scope>NUCLEOTIDE SEQUENCE [LARGE SCALE GENOMIC DNA]</scope>
    <source>
        <strain evidence="2 3">ATCC BAA-1200</strain>
    </source>
</reference>
<proteinExistence type="inferred from homology"/>
<evidence type="ECO:0000313" key="3">
    <source>
        <dbReference type="Proteomes" id="UP000004105"/>
    </source>
</evidence>
<dbReference type="PANTHER" id="PTHR30217">
    <property type="entry name" value="PEPTIDASE U32 FAMILY"/>
    <property type="match status" value="1"/>
</dbReference>
<comment type="subunit">
    <text evidence="1">Forms a heterodimer with UbiU.</text>
</comment>
<comment type="pathway">
    <text evidence="1">Cofactor biosynthesis; ubiquinone biosynthesis.</text>
</comment>
<sequence length="310" mass="34795">MEKMKLSLGPVLFFWQKEALLEFYASLLDAPLDTVYLGEVVCSRRQKMRFADWFGLAQDLAESGKEIILSSQVLLESESDLKRLRKITGQDKFKIEANDMGAVRLARENGIPFVAGASLNIYNETTLALFKSLGAFRWLPQSELERGKTAAIAAAAVSDGLETELFAWGKMPLAYSSRCFTARHYNLNKDSCEFRCLDYEQGMDMNTREGKPFLTINGIQTMSYGCQYLLPHHRDLREIGISMLRLSPQMHGMSDIIRLHRQVLDGQTDINDATAELNRLATGTLVDGYWRGQAGIAPVQTVKEENHAAA</sequence>
<dbReference type="AlphaFoldDB" id="F2BEQ9"/>
<accession>F2BEQ9</accession>
<dbReference type="UniPathway" id="UPA00232"/>
<feature type="binding site" evidence="1">
    <location>
        <position position="42"/>
    </location>
    <ligand>
        <name>[4Fe-4S] cluster</name>
        <dbReference type="ChEBI" id="CHEBI:49883"/>
    </ligand>
</feature>
<dbReference type="GO" id="GO:0006744">
    <property type="term" value="P:ubiquinone biosynthetic process"/>
    <property type="evidence" value="ECO:0007669"/>
    <property type="project" value="UniProtKB-UniRule"/>
</dbReference>
<keyword evidence="2" id="KW-0378">Hydrolase</keyword>
<evidence type="ECO:0000313" key="2">
    <source>
        <dbReference type="EMBL" id="EGF09964.1"/>
    </source>
</evidence>
<comment type="similarity">
    <text evidence="1">Belongs to the peptidase U32 family. UbiV subfamily.</text>
</comment>
<keyword evidence="1" id="KW-0831">Ubiquinone biosynthesis</keyword>
<feature type="binding site" evidence="1">
    <location>
        <position position="179"/>
    </location>
    <ligand>
        <name>[4Fe-4S] cluster</name>
        <dbReference type="ChEBI" id="CHEBI:49883"/>
    </ligand>
</feature>
<dbReference type="OrthoDB" id="8523349at2"/>
<dbReference type="HOGENOM" id="CLU_056172_0_0_4"/>
<dbReference type="NCBIfam" id="NF011991">
    <property type="entry name" value="PRK15447.1"/>
    <property type="match status" value="1"/>
</dbReference>
<keyword evidence="1" id="KW-0408">Iron</keyword>
<comment type="cofactor">
    <cofactor evidence="1">
        <name>[4Fe-4S] cluster</name>
        <dbReference type="ChEBI" id="CHEBI:49883"/>
    </cofactor>
</comment>
<dbReference type="RefSeq" id="WP_007343221.1">
    <property type="nucleotide sequence ID" value="NZ_GL878494.1"/>
</dbReference>
<dbReference type="GO" id="GO:0016787">
    <property type="term" value="F:hydrolase activity"/>
    <property type="evidence" value="ECO:0007669"/>
    <property type="project" value="UniProtKB-KW"/>
</dbReference>
<dbReference type="GO" id="GO:0051539">
    <property type="term" value="F:4 iron, 4 sulfur cluster binding"/>
    <property type="evidence" value="ECO:0007669"/>
    <property type="project" value="UniProtKB-UniRule"/>
</dbReference>
<feature type="binding site" evidence="1">
    <location>
        <position position="192"/>
    </location>
    <ligand>
        <name>[4Fe-4S] cluster</name>
        <dbReference type="ChEBI" id="CHEBI:49883"/>
    </ligand>
</feature>
<gene>
    <name evidence="2" type="primary">ecs</name>
    <name evidence="1" type="synonym">ubiV</name>
    <name evidence="2" type="ORF">HMPREF9123_2216</name>
</gene>
<keyword evidence="1" id="KW-0004">4Fe-4S</keyword>
<keyword evidence="3" id="KW-1185">Reference proteome</keyword>
<comment type="caution">
    <text evidence="2">The sequence shown here is derived from an EMBL/GenBank/DDBJ whole genome shotgun (WGS) entry which is preliminary data.</text>
</comment>
<dbReference type="InterPro" id="IPR001539">
    <property type="entry name" value="Peptidase_U32"/>
</dbReference>
<comment type="function">
    <text evidence="1">Required for O(2)-independent ubiquinone (coenzyme Q) biosynthesis. Together with UbiU, is essential for the C6-hydroxylation reaction in the oxygen-independent ubiquinone biosynthesis pathway.</text>
</comment>
<protein>
    <recommendedName>
        <fullName evidence="1">Ubiquinone biosynthesis protein UbiV</fullName>
    </recommendedName>
</protein>
<dbReference type="HAMAP" id="MF_02233">
    <property type="entry name" value="UbiV"/>
    <property type="match status" value="1"/>
</dbReference>
<keyword evidence="1" id="KW-0479">Metal-binding</keyword>